<dbReference type="Gene3D" id="3.90.550.10">
    <property type="entry name" value="Spore Coat Polysaccharide Biosynthesis Protein SpsA, Chain A"/>
    <property type="match status" value="1"/>
</dbReference>
<evidence type="ECO:0000313" key="5">
    <source>
        <dbReference type="Proteomes" id="UP000276282"/>
    </source>
</evidence>
<evidence type="ECO:0000256" key="1">
    <source>
        <dbReference type="ARBA" id="ARBA00022679"/>
    </source>
</evidence>
<feature type="domain" description="Galactosyltransferase C-terminal" evidence="3">
    <location>
        <begin position="164"/>
        <end position="227"/>
    </location>
</feature>
<organism evidence="4 5">
    <name type="scientific">Gillisia mitskevichiae</name>
    <dbReference type="NCBI Taxonomy" id="270921"/>
    <lineage>
        <taxon>Bacteria</taxon>
        <taxon>Pseudomonadati</taxon>
        <taxon>Bacteroidota</taxon>
        <taxon>Flavobacteriia</taxon>
        <taxon>Flavobacteriales</taxon>
        <taxon>Flavobacteriaceae</taxon>
        <taxon>Gillisia</taxon>
    </lineage>
</organism>
<dbReference type="EMBL" id="RBLG01000002">
    <property type="protein sequence ID" value="RKS53468.1"/>
    <property type="molecule type" value="Genomic_DNA"/>
</dbReference>
<dbReference type="InterPro" id="IPR029044">
    <property type="entry name" value="Nucleotide-diphossugar_trans"/>
</dbReference>
<dbReference type="SUPFAM" id="SSF53448">
    <property type="entry name" value="Nucleotide-diphospho-sugar transferases"/>
    <property type="match status" value="1"/>
</dbReference>
<dbReference type="CDD" id="cd06420">
    <property type="entry name" value="GT2_Chondriotin_Pol_N"/>
    <property type="match status" value="1"/>
</dbReference>
<feature type="domain" description="Glycosyltransferase 2-like" evidence="2">
    <location>
        <begin position="6"/>
        <end position="134"/>
    </location>
</feature>
<dbReference type="RefSeq" id="WP_121345561.1">
    <property type="nucleotide sequence ID" value="NZ_RBLG01000002.1"/>
</dbReference>
<dbReference type="AlphaFoldDB" id="A0A495PVG7"/>
<dbReference type="InterPro" id="IPR050834">
    <property type="entry name" value="Glycosyltransf_2"/>
</dbReference>
<evidence type="ECO:0008006" key="6">
    <source>
        <dbReference type="Google" id="ProtNLM"/>
    </source>
</evidence>
<dbReference type="Pfam" id="PF02709">
    <property type="entry name" value="Glyco_transf_7C"/>
    <property type="match status" value="1"/>
</dbReference>
<comment type="caution">
    <text evidence="4">The sequence shown here is derived from an EMBL/GenBank/DDBJ whole genome shotgun (WGS) entry which is preliminary data.</text>
</comment>
<dbReference type="InterPro" id="IPR001173">
    <property type="entry name" value="Glyco_trans_2-like"/>
</dbReference>
<dbReference type="InterPro" id="IPR027791">
    <property type="entry name" value="Galactosyl_T_C"/>
</dbReference>
<dbReference type="GO" id="GO:0016740">
    <property type="term" value="F:transferase activity"/>
    <property type="evidence" value="ECO:0007669"/>
    <property type="project" value="UniProtKB-KW"/>
</dbReference>
<proteinExistence type="predicted"/>
<reference evidence="4 5" key="1">
    <citation type="submission" date="2018-10" db="EMBL/GenBank/DDBJ databases">
        <title>Genomic Encyclopedia of Archaeal and Bacterial Type Strains, Phase II (KMG-II): from individual species to whole genera.</title>
        <authorList>
            <person name="Goeker M."/>
        </authorList>
    </citation>
    <scope>NUCLEOTIDE SEQUENCE [LARGE SCALE GENOMIC DNA]</scope>
    <source>
        <strain evidence="4 5">DSM 19839</strain>
    </source>
</reference>
<evidence type="ECO:0000313" key="4">
    <source>
        <dbReference type="EMBL" id="RKS53468.1"/>
    </source>
</evidence>
<name>A0A495PVG7_9FLAO</name>
<sequence>MKTALLISTYNWPEALELVLNSVLEQSQFPDEILIADDGSKNETKLLIDSFRSKSSISILHVWQKDEGFRKSHILNKTISKSKADYIIQIDGDCILHKDFVKDHISRAEEGVFLYGSRVNIKKAALSTIFENKIYQFPFLSMLIKKRTRNLRIPFLRDRYKSSPLFSTKVRGCNISYWKKDFLEVNGYNENMEGWGREDSELILRKLNNGVLGKRLRYGGILYHIYHFQASLSNFEENDKIEQKTIHENVVWCENGVSKYL</sequence>
<dbReference type="OrthoDB" id="9801954at2"/>
<evidence type="ECO:0000259" key="2">
    <source>
        <dbReference type="Pfam" id="PF00535"/>
    </source>
</evidence>
<dbReference type="Proteomes" id="UP000276282">
    <property type="component" value="Unassembled WGS sequence"/>
</dbReference>
<gene>
    <name evidence="4" type="ORF">BC962_1719</name>
</gene>
<keyword evidence="5" id="KW-1185">Reference proteome</keyword>
<protein>
    <recommendedName>
        <fullName evidence="6">Glycosyltransferase involved in cell wall biosynthesis</fullName>
    </recommendedName>
</protein>
<dbReference type="Pfam" id="PF00535">
    <property type="entry name" value="Glycos_transf_2"/>
    <property type="match status" value="1"/>
</dbReference>
<dbReference type="PANTHER" id="PTHR43685">
    <property type="entry name" value="GLYCOSYLTRANSFERASE"/>
    <property type="match status" value="1"/>
</dbReference>
<evidence type="ECO:0000259" key="3">
    <source>
        <dbReference type="Pfam" id="PF02709"/>
    </source>
</evidence>
<dbReference type="PANTHER" id="PTHR43685:SF3">
    <property type="entry name" value="SLR2126 PROTEIN"/>
    <property type="match status" value="1"/>
</dbReference>
<accession>A0A495PVG7</accession>
<keyword evidence="1" id="KW-0808">Transferase</keyword>